<protein>
    <submittedName>
        <fullName evidence="1">Uncharacterized protein</fullName>
    </submittedName>
</protein>
<proteinExistence type="predicted"/>
<dbReference type="GeneID" id="9038325"/>
<dbReference type="AlphaFoldDB" id="C5KZL9"/>
<dbReference type="Proteomes" id="UP000007800">
    <property type="component" value="Unassembled WGS sequence"/>
</dbReference>
<dbReference type="RefSeq" id="XP_002778252.1">
    <property type="nucleotide sequence ID" value="XM_002778206.1"/>
</dbReference>
<accession>C5KZL9</accession>
<reference evidence="1 2" key="1">
    <citation type="submission" date="2008-07" db="EMBL/GenBank/DDBJ databases">
        <authorList>
            <person name="El-Sayed N."/>
            <person name="Caler E."/>
            <person name="Inman J."/>
            <person name="Amedeo P."/>
            <person name="Hass B."/>
            <person name="Wortman J."/>
        </authorList>
    </citation>
    <scope>NUCLEOTIDE SEQUENCE [LARGE SCALE GENOMIC DNA]</scope>
    <source>
        <strain evidence="2">ATCC 50983 / TXsc</strain>
    </source>
</reference>
<sequence length="129" mass="14779">MFYRDGTVRKIDGGRDPLVKTFTTDPVRGLNEQKLEQEKEEFDKAVLASSKNIKQFRKKNPRVELFDEGTLKKLGKNGLKSREIINKLNTLCLAVGQALIETYKTFDRVCEIHRETAGHVRRGVSLQTE</sequence>
<dbReference type="InParanoid" id="C5KZL9"/>
<organism evidence="2">
    <name type="scientific">Perkinsus marinus (strain ATCC 50983 / TXsc)</name>
    <dbReference type="NCBI Taxonomy" id="423536"/>
    <lineage>
        <taxon>Eukaryota</taxon>
        <taxon>Sar</taxon>
        <taxon>Alveolata</taxon>
        <taxon>Perkinsozoa</taxon>
        <taxon>Perkinsea</taxon>
        <taxon>Perkinsida</taxon>
        <taxon>Perkinsidae</taxon>
        <taxon>Perkinsus</taxon>
    </lineage>
</organism>
<evidence type="ECO:0000313" key="2">
    <source>
        <dbReference type="Proteomes" id="UP000007800"/>
    </source>
</evidence>
<name>C5KZL9_PERM5</name>
<dbReference type="EMBL" id="GG677899">
    <property type="protein sequence ID" value="EER10047.1"/>
    <property type="molecule type" value="Genomic_DNA"/>
</dbReference>
<evidence type="ECO:0000313" key="1">
    <source>
        <dbReference type="EMBL" id="EER10047.1"/>
    </source>
</evidence>
<keyword evidence="2" id="KW-1185">Reference proteome</keyword>
<gene>
    <name evidence="1" type="ORF">Pmar_PMAR007043</name>
</gene>